<evidence type="ECO:0000313" key="1">
    <source>
        <dbReference type="EMBL" id="EAQ14928.1"/>
    </source>
</evidence>
<proteinExistence type="predicted"/>
<gene>
    <name evidence="1" type="ORF">RB2654_20133</name>
</gene>
<organism evidence="1 2">
    <name type="scientific">Maritimibacter alkaliphilus HTCC2654</name>
    <dbReference type="NCBI Taxonomy" id="314271"/>
    <lineage>
        <taxon>Bacteria</taxon>
        <taxon>Pseudomonadati</taxon>
        <taxon>Pseudomonadota</taxon>
        <taxon>Alphaproteobacteria</taxon>
        <taxon>Rhodobacterales</taxon>
        <taxon>Roseobacteraceae</taxon>
        <taxon>Maritimibacter</taxon>
    </lineage>
</organism>
<comment type="caution">
    <text evidence="1">The sequence shown here is derived from an EMBL/GenBank/DDBJ whole genome shotgun (WGS) entry which is preliminary data.</text>
</comment>
<name>A3VAI7_9RHOB</name>
<dbReference type="eggNOG" id="COG0470">
    <property type="taxonomic scope" value="Bacteria"/>
</dbReference>
<sequence length="1028" mass="113201">MGKTVASRILARSNRGEWASINLRGKSRDQVAQIFFQIADSLRDLELNGLIVDDVAWVTDPDVLDGLSYLIFASRRSDALLVVNSSDLPSNELLFHNNLPVGIAHTLGEFSEEDIQEILAKCGVTDVNWAKYAHLVSGGGHPQLAMAFIQSMTASGWNPSEFQTLDALLQGSPAVEDVKKRTRERLLNDLPQPSRQLLERLSLKAGGFSRELAVDLGKVEPEISDAGIVLETLIGSWVDQQEGNRFSLSPLLSGFAAKTLSADDKKRLQSAIAESLTKSRSLDVLDMNSALLAAWASENEEVLLRLCLAVIGSDFSELEMLAPHLSMFTLFRTDKTAYPANTALSHMFRGAQLLLINQDNESPTKIQEALRCFASEASNVEHVEMRASMNLLIYSKLLLQTSKAGLGVNFTEVVRELDNLLEGELLPPDVLEGTRKIEEEGVTAIGFMFMNQARQLGKIEDLGAVFGFLDNASPEFRARLLAPFSHDDFDVDMLVSGAWLREHERETIDPVAHSRTFARLEDLATRWGETDLAVCCRKYQAIILDEYGSDKEGALAVLDDGLSKFGQTNSELVRAKAKVLYRSDDHKGSLELSKELIEGDAPLSEVEKAFLGRDAAISAEKQGDFELARRYYLYGSDAAEKSNVPDMAAMRVGLLADAALASWHGGDRVTCLQDFVAVLGELNQFKPDETLRTAHCHAVVRHVLLWLDQEATGEKRLLEDGEETKIYPGCVSNPEPHSEIGERNITPIDMAWYMLATVENHLVVDAGITENLDRFLPNGPVLEGQLLLGSAKMHKALSRSDAKLFVTALRETIACFAFAKASGGSTGGLDIKNVTYGNFPTPNKEQQTDLRDLTEQFVLTFVAVSHFKGDCESVAAVLTELNGASGLSIRPQLFDRLQSEGPVEDFYTDFAALLLACTQGTSEVPSGSPRQVFEVAFKSLQIAQQTGKYSLVAEAVRPWLMERWAFIWERQRFLLSRPALHEVSILDAMKDDEASNENRVVKILMAVLPTLGIGNQSEIEGILAALPR</sequence>
<accession>A3VAI7</accession>
<dbReference type="AlphaFoldDB" id="A3VAI7"/>
<reference evidence="1 2" key="1">
    <citation type="journal article" date="2010" name="J. Bacteriol.">
        <title>Genome sequences of Pelagibaca bermudensis HTCC2601T and Maritimibacter alkaliphilus HTCC2654T, the type strains of two marine Roseobacter genera.</title>
        <authorList>
            <person name="Thrash J.C."/>
            <person name="Cho J.C."/>
            <person name="Ferriera S."/>
            <person name="Johnson J."/>
            <person name="Vergin K.L."/>
            <person name="Giovannoni S.J."/>
        </authorList>
    </citation>
    <scope>NUCLEOTIDE SEQUENCE [LARGE SCALE GENOMIC DNA]</scope>
    <source>
        <strain evidence="1 2">HTCC2654</strain>
    </source>
</reference>
<evidence type="ECO:0000313" key="2">
    <source>
        <dbReference type="Proteomes" id="UP000002931"/>
    </source>
</evidence>
<dbReference type="HOGENOM" id="CLU_294706_0_0_5"/>
<protein>
    <submittedName>
        <fullName evidence="1">Uncharacterized protein</fullName>
    </submittedName>
</protein>
<keyword evidence="2" id="KW-1185">Reference proteome</keyword>
<dbReference type="EMBL" id="AAMT01000001">
    <property type="protein sequence ID" value="EAQ14928.1"/>
    <property type="molecule type" value="Genomic_DNA"/>
</dbReference>
<dbReference type="Proteomes" id="UP000002931">
    <property type="component" value="Unassembled WGS sequence"/>
</dbReference>